<evidence type="ECO:0000259" key="3">
    <source>
        <dbReference type="PROSITE" id="PS50076"/>
    </source>
</evidence>
<dbReference type="PROSITE" id="PS50076">
    <property type="entry name" value="DNAJ_2"/>
    <property type="match status" value="1"/>
</dbReference>
<proteinExistence type="predicted"/>
<comment type="caution">
    <text evidence="4">The sequence shown here is derived from an EMBL/GenBank/DDBJ whole genome shotgun (WGS) entry which is preliminary data.</text>
</comment>
<dbReference type="EMBL" id="JARPOI010000012">
    <property type="protein sequence ID" value="KAJ9166376.1"/>
    <property type="molecule type" value="Genomic_DNA"/>
</dbReference>
<evidence type="ECO:0000313" key="5">
    <source>
        <dbReference type="Proteomes" id="UP001174677"/>
    </source>
</evidence>
<dbReference type="Pfam" id="PF00226">
    <property type="entry name" value="DnaJ"/>
    <property type="match status" value="1"/>
</dbReference>
<dbReference type="SUPFAM" id="SSF46565">
    <property type="entry name" value="Chaperone J-domain"/>
    <property type="match status" value="1"/>
</dbReference>
<dbReference type="SMART" id="SM00271">
    <property type="entry name" value="DnaJ"/>
    <property type="match status" value="1"/>
</dbReference>
<evidence type="ECO:0000256" key="1">
    <source>
        <dbReference type="SAM" id="Coils"/>
    </source>
</evidence>
<feature type="transmembrane region" description="Helical" evidence="2">
    <location>
        <begin position="30"/>
        <end position="49"/>
    </location>
</feature>
<keyword evidence="1" id="KW-0175">Coiled coil</keyword>
<protein>
    <recommendedName>
        <fullName evidence="3">J domain-containing protein</fullName>
    </recommendedName>
</protein>
<keyword evidence="5" id="KW-1185">Reference proteome</keyword>
<name>A0ABQ9LEP2_HEVBR</name>
<feature type="coiled-coil region" evidence="1">
    <location>
        <begin position="83"/>
        <end position="110"/>
    </location>
</feature>
<dbReference type="PANTHER" id="PTHR45000:SF5">
    <property type="entry name" value="CHAPERONE DNAJ-DOMAIN SUPERFAMILY PROTEIN"/>
    <property type="match status" value="1"/>
</dbReference>
<gene>
    <name evidence="4" type="ORF">P3X46_021144</name>
</gene>
<reference evidence="4 5" key="1">
    <citation type="journal article" date="2023" name="Plant Biotechnol. J.">
        <title>Chromosome-level wild Hevea brasiliensis genome provides new tools for genomic-assisted breeding and valuable loci to elevate rubber yield.</title>
        <authorList>
            <person name="Cheng H."/>
            <person name="Song X."/>
            <person name="Hu Y."/>
            <person name="Wu T."/>
            <person name="Yang Q."/>
            <person name="An Z."/>
            <person name="Feng S."/>
            <person name="Deng Z."/>
            <person name="Wu W."/>
            <person name="Zeng X."/>
            <person name="Tu M."/>
            <person name="Wang X."/>
            <person name="Huang H."/>
        </authorList>
    </citation>
    <scope>NUCLEOTIDE SEQUENCE [LARGE SCALE GENOMIC DNA]</scope>
    <source>
        <strain evidence="4">MT/VB/25A 57/8</strain>
    </source>
</reference>
<dbReference type="Proteomes" id="UP001174677">
    <property type="component" value="Chromosome 12"/>
</dbReference>
<feature type="domain" description="J" evidence="3">
    <location>
        <begin position="173"/>
        <end position="239"/>
    </location>
</feature>
<dbReference type="PRINTS" id="PR00625">
    <property type="entry name" value="JDOMAIN"/>
</dbReference>
<dbReference type="CDD" id="cd06257">
    <property type="entry name" value="DnaJ"/>
    <property type="match status" value="1"/>
</dbReference>
<keyword evidence="2" id="KW-1133">Transmembrane helix</keyword>
<accession>A0ABQ9LEP2</accession>
<dbReference type="PANTHER" id="PTHR45000">
    <property type="entry name" value="CHAPERONE DNAJ-DOMAIN SUPERFAMILY PROTEIN"/>
    <property type="match status" value="1"/>
</dbReference>
<dbReference type="Gene3D" id="1.10.287.110">
    <property type="entry name" value="DnaJ domain"/>
    <property type="match status" value="1"/>
</dbReference>
<dbReference type="InterPro" id="IPR001623">
    <property type="entry name" value="DnaJ_domain"/>
</dbReference>
<evidence type="ECO:0000313" key="4">
    <source>
        <dbReference type="EMBL" id="KAJ9166376.1"/>
    </source>
</evidence>
<keyword evidence="2" id="KW-0812">Transmembrane</keyword>
<organism evidence="4 5">
    <name type="scientific">Hevea brasiliensis</name>
    <name type="common">Para rubber tree</name>
    <name type="synonym">Siphonia brasiliensis</name>
    <dbReference type="NCBI Taxonomy" id="3981"/>
    <lineage>
        <taxon>Eukaryota</taxon>
        <taxon>Viridiplantae</taxon>
        <taxon>Streptophyta</taxon>
        <taxon>Embryophyta</taxon>
        <taxon>Tracheophyta</taxon>
        <taxon>Spermatophyta</taxon>
        <taxon>Magnoliopsida</taxon>
        <taxon>eudicotyledons</taxon>
        <taxon>Gunneridae</taxon>
        <taxon>Pentapetalae</taxon>
        <taxon>rosids</taxon>
        <taxon>fabids</taxon>
        <taxon>Malpighiales</taxon>
        <taxon>Euphorbiaceae</taxon>
        <taxon>Crotonoideae</taxon>
        <taxon>Micrandreae</taxon>
        <taxon>Hevea</taxon>
    </lineage>
</organism>
<dbReference type="InterPro" id="IPR036869">
    <property type="entry name" value="J_dom_sf"/>
</dbReference>
<sequence length="239" mass="28776">MGGEDISRDKDNPWQSPNRPYQEKAEYMKLWGVFLFGLIGATATTFAVGQLRRTLEWFNTQLKRSQSSWKGGTGSSFRSTFQEEAWKRNNRRMQEEYEEERERVERIRRMQSVFNRERNKYKRSYESWRENGPGAYHQHFQRDDWYWKAEASFREQRTNFRTPRENASYPLSYHYSVLGLDRSRKTPYTEAEIKKAFRVKAKEFHPDQNQDNKAAAEAKFKEVMISYEAIKQERKDMKA</sequence>
<evidence type="ECO:0000256" key="2">
    <source>
        <dbReference type="SAM" id="Phobius"/>
    </source>
</evidence>
<keyword evidence="2" id="KW-0472">Membrane</keyword>